<evidence type="ECO:0000313" key="5">
    <source>
        <dbReference type="EMBL" id="GAA1869749.1"/>
    </source>
</evidence>
<evidence type="ECO:0000313" key="6">
    <source>
        <dbReference type="Proteomes" id="UP001500449"/>
    </source>
</evidence>
<dbReference type="PANTHER" id="PTHR43004">
    <property type="entry name" value="TRK SYSTEM POTASSIUM UPTAKE PROTEIN"/>
    <property type="match status" value="1"/>
</dbReference>
<evidence type="ECO:0000256" key="3">
    <source>
        <dbReference type="ARBA" id="ARBA00022827"/>
    </source>
</evidence>
<organism evidence="5 6">
    <name type="scientific">Pseudonocardia ailaonensis</name>
    <dbReference type="NCBI Taxonomy" id="367279"/>
    <lineage>
        <taxon>Bacteria</taxon>
        <taxon>Bacillati</taxon>
        <taxon>Actinomycetota</taxon>
        <taxon>Actinomycetes</taxon>
        <taxon>Pseudonocardiales</taxon>
        <taxon>Pseudonocardiaceae</taxon>
        <taxon>Pseudonocardia</taxon>
    </lineage>
</organism>
<evidence type="ECO:0000259" key="4">
    <source>
        <dbReference type="Pfam" id="PF01494"/>
    </source>
</evidence>
<dbReference type="RefSeq" id="WP_344424070.1">
    <property type="nucleotide sequence ID" value="NZ_BAAAQK010000024.1"/>
</dbReference>
<dbReference type="Pfam" id="PF01494">
    <property type="entry name" value="FAD_binding_3"/>
    <property type="match status" value="1"/>
</dbReference>
<keyword evidence="3" id="KW-0274">FAD</keyword>
<comment type="caution">
    <text evidence="5">The sequence shown here is derived from an EMBL/GenBank/DDBJ whole genome shotgun (WGS) entry which is preliminary data.</text>
</comment>
<keyword evidence="6" id="KW-1185">Reference proteome</keyword>
<dbReference type="Proteomes" id="UP001500449">
    <property type="component" value="Unassembled WGS sequence"/>
</dbReference>
<comment type="cofactor">
    <cofactor evidence="1">
        <name>FAD</name>
        <dbReference type="ChEBI" id="CHEBI:57692"/>
    </cofactor>
</comment>
<dbReference type="SUPFAM" id="SSF51905">
    <property type="entry name" value="FAD/NAD(P)-binding domain"/>
    <property type="match status" value="1"/>
</dbReference>
<dbReference type="Pfam" id="PF21274">
    <property type="entry name" value="Rng_hyd_C"/>
    <property type="match status" value="1"/>
</dbReference>
<evidence type="ECO:0000256" key="1">
    <source>
        <dbReference type="ARBA" id="ARBA00001974"/>
    </source>
</evidence>
<dbReference type="Gene3D" id="3.40.30.120">
    <property type="match status" value="1"/>
</dbReference>
<dbReference type="Gene3D" id="3.50.50.60">
    <property type="entry name" value="FAD/NAD(P)-binding domain"/>
    <property type="match status" value="2"/>
</dbReference>
<dbReference type="InterPro" id="IPR036188">
    <property type="entry name" value="FAD/NAD-bd_sf"/>
</dbReference>
<keyword evidence="5" id="KW-0560">Oxidoreductase</keyword>
<sequence>MNQVVISGAGPNGLMLACELALAGVRPLVLERLTEAATEPKANGLVGQVVRMLHRRGLYDRLTDQPLAPTPGFVFGALPMPLADLGDHPLYLLGVPQRQVERVLGERAAELGVEVRRGHALTGLTQDDDGVTVEVNGRERIRTEYLVGADGGHSPTRRLAGIGFPGVTHDDSVSRTAHVTVPAEWVDATDTLTVPGYGRIPGFLHHRTDRGLFVFAPFPGRPALVSTIEWGASEPAAPPTIAELEASVRRVLGADVPLGPPAGDGPHLLRRLTSGNTRLADRYREGRVLLVGDAAHVHSAIGGPGLNLGLQDAVNLGWKLAAAVHRGAADLLDTYEGERRPVSERVIMSSLAQSALIAPGDEVTALRTLMTELFEEPTVRRRIADLMAGADVRYDTGCDHPLAGRFVPGTAQERRARAQLVDPTGALDPGSWEVDVVAGDGPAMLVRPDGYVAWASTEPDQEGLTRALSRWLGPQVCGVLS</sequence>
<dbReference type="InterPro" id="IPR002938">
    <property type="entry name" value="FAD-bd"/>
</dbReference>
<keyword evidence="5" id="KW-0503">Monooxygenase</keyword>
<dbReference type="GO" id="GO:0004497">
    <property type="term" value="F:monooxygenase activity"/>
    <property type="evidence" value="ECO:0007669"/>
    <property type="project" value="UniProtKB-KW"/>
</dbReference>
<protein>
    <submittedName>
        <fullName evidence="5">FAD-dependent monooxygenase</fullName>
    </submittedName>
</protein>
<proteinExistence type="predicted"/>
<name>A0ABN2NHQ4_9PSEU</name>
<keyword evidence="2" id="KW-0285">Flavoprotein</keyword>
<dbReference type="PANTHER" id="PTHR43004:SF19">
    <property type="entry name" value="BINDING MONOOXYGENASE, PUTATIVE (JCVI)-RELATED"/>
    <property type="match status" value="1"/>
</dbReference>
<evidence type="ECO:0000256" key="2">
    <source>
        <dbReference type="ARBA" id="ARBA00022630"/>
    </source>
</evidence>
<accession>A0ABN2NHQ4</accession>
<dbReference type="InterPro" id="IPR050641">
    <property type="entry name" value="RIFMO-like"/>
</dbReference>
<feature type="domain" description="FAD-binding" evidence="4">
    <location>
        <begin position="3"/>
        <end position="349"/>
    </location>
</feature>
<dbReference type="EMBL" id="BAAAQK010000024">
    <property type="protein sequence ID" value="GAA1869749.1"/>
    <property type="molecule type" value="Genomic_DNA"/>
</dbReference>
<dbReference type="PRINTS" id="PR00420">
    <property type="entry name" value="RNGMNOXGNASE"/>
</dbReference>
<gene>
    <name evidence="5" type="ORF">GCM10009836_57940</name>
</gene>
<reference evidence="5 6" key="1">
    <citation type="journal article" date="2019" name="Int. J. Syst. Evol. Microbiol.">
        <title>The Global Catalogue of Microorganisms (GCM) 10K type strain sequencing project: providing services to taxonomists for standard genome sequencing and annotation.</title>
        <authorList>
            <consortium name="The Broad Institute Genomics Platform"/>
            <consortium name="The Broad Institute Genome Sequencing Center for Infectious Disease"/>
            <person name="Wu L."/>
            <person name="Ma J."/>
        </authorList>
    </citation>
    <scope>NUCLEOTIDE SEQUENCE [LARGE SCALE GENOMIC DNA]</scope>
    <source>
        <strain evidence="5 6">JCM 16009</strain>
    </source>
</reference>